<sequence length="386" mass="44025">MTLLAFASSIEDYRFDRNKVHSAETIIYITLAAVICGAETWNEIEDFGHCKIDFFSRTIPSFNGIPSHDTFNRFFTVLDTSYFENQFREWVKSICGKYKGVVAIDGKTICGAYESEEAKLFRGTYLKPSSPKYKLHMVSAWAADNGISLGQIKTEEKSNEITAIPELLEALDIKECIITIDAMGCQKTIASKIIDKEADYVLAVKNNHMHLYKEIEHFFTIWSAEKPNRVSVYEKSETGHGRLEKRTCIACDNLYWLNTKDFTQWAGLKTFACVITERTVPGEKGPRKQKETRYYISSLALDAELIASSVRKHWSVENNLHWQLDVSFNEDYGRKKNNAAVNFSLVSKTALSMLKHYESKSSIARKRKSAGWSDDVLQSILSVEKF</sequence>
<evidence type="ECO:0000313" key="5">
    <source>
        <dbReference type="EMBL" id="NYI49753.1"/>
    </source>
</evidence>
<name>A0A8E2D4C1_9PORP</name>
<evidence type="ECO:0000313" key="6">
    <source>
        <dbReference type="EMBL" id="NYI49957.1"/>
    </source>
</evidence>
<dbReference type="PANTHER" id="PTHR30298:SF0">
    <property type="entry name" value="PROTEIN YBFL-RELATED"/>
    <property type="match status" value="1"/>
</dbReference>
<evidence type="ECO:0000313" key="4">
    <source>
        <dbReference type="EMBL" id="NYI49597.1"/>
    </source>
</evidence>
<dbReference type="Pfam" id="PF13808">
    <property type="entry name" value="DDE_Tnp_1_assoc"/>
    <property type="match status" value="1"/>
</dbReference>
<dbReference type="EMBL" id="JACCCY010000002">
    <property type="protein sequence ID" value="NYI49753.1"/>
    <property type="molecule type" value="Genomic_DNA"/>
</dbReference>
<dbReference type="GO" id="GO:0003677">
    <property type="term" value="F:DNA binding"/>
    <property type="evidence" value="ECO:0007669"/>
    <property type="project" value="InterPro"/>
</dbReference>
<proteinExistence type="predicted"/>
<evidence type="ECO:0000259" key="2">
    <source>
        <dbReference type="Pfam" id="PF13808"/>
    </source>
</evidence>
<reference evidence="6 10" key="1">
    <citation type="submission" date="2020-07" db="EMBL/GenBank/DDBJ databases">
        <title>Genomic Encyclopedia of Type Strains, Phase IV (KMG-IV): sequencing the most valuable type-strain genomes for metagenomic binning, comparative biology and taxonomic classification.</title>
        <authorList>
            <person name="Goeker M."/>
        </authorList>
    </citation>
    <scope>NUCLEOTIDE SEQUENCE [LARGE SCALE GENOMIC DNA]</scope>
    <source>
        <strain evidence="6 10">DSM 23697</strain>
    </source>
</reference>
<comment type="caution">
    <text evidence="6">The sequence shown here is derived from an EMBL/GenBank/DDBJ whole genome shotgun (WGS) entry which is preliminary data.</text>
</comment>
<dbReference type="EMBL" id="JACCCY010000003">
    <property type="protein sequence ID" value="NYI50136.1"/>
    <property type="molecule type" value="Genomic_DNA"/>
</dbReference>
<protein>
    <submittedName>
        <fullName evidence="6">Putative transposase YbfD/YdcC</fullName>
    </submittedName>
</protein>
<dbReference type="AlphaFoldDB" id="A0A8E2D4C1"/>
<evidence type="ECO:0000313" key="9">
    <source>
        <dbReference type="EMBL" id="NYI50409.1"/>
    </source>
</evidence>
<dbReference type="Pfam" id="PF01609">
    <property type="entry name" value="DDE_Tnp_1"/>
    <property type="match status" value="1"/>
</dbReference>
<evidence type="ECO:0000313" key="8">
    <source>
        <dbReference type="EMBL" id="NYI50207.1"/>
    </source>
</evidence>
<dbReference type="EMBL" id="JACCCY010000003">
    <property type="protein sequence ID" value="NYI50409.1"/>
    <property type="molecule type" value="Genomic_DNA"/>
</dbReference>
<dbReference type="EMBL" id="JACCCY010000003">
    <property type="protein sequence ID" value="NYI50207.1"/>
    <property type="molecule type" value="Genomic_DNA"/>
</dbReference>
<dbReference type="PANTHER" id="PTHR30298">
    <property type="entry name" value="H REPEAT-ASSOCIATED PREDICTED TRANSPOSASE"/>
    <property type="match status" value="1"/>
</dbReference>
<dbReference type="InterPro" id="IPR032806">
    <property type="entry name" value="YbfD_N"/>
</dbReference>
<evidence type="ECO:0000313" key="3">
    <source>
        <dbReference type="EMBL" id="NYI48384.1"/>
    </source>
</evidence>
<dbReference type="InterPro" id="IPR051698">
    <property type="entry name" value="Transposase_11-like"/>
</dbReference>
<keyword evidence="10" id="KW-1185">Reference proteome</keyword>
<evidence type="ECO:0000313" key="10">
    <source>
        <dbReference type="Proteomes" id="UP000574332"/>
    </source>
</evidence>
<feature type="domain" description="Transposase IS4-like" evidence="1">
    <location>
        <begin position="100"/>
        <end position="343"/>
    </location>
</feature>
<dbReference type="GO" id="GO:0006313">
    <property type="term" value="P:DNA transposition"/>
    <property type="evidence" value="ECO:0007669"/>
    <property type="project" value="InterPro"/>
</dbReference>
<dbReference type="InterPro" id="IPR047647">
    <property type="entry name" value="ISAs1_transpos"/>
</dbReference>
<feature type="domain" description="H repeat-associated protein N-terminal" evidence="2">
    <location>
        <begin position="8"/>
        <end position="91"/>
    </location>
</feature>
<evidence type="ECO:0000259" key="1">
    <source>
        <dbReference type="Pfam" id="PF01609"/>
    </source>
</evidence>
<dbReference type="EMBL" id="JACCCY010000002">
    <property type="protein sequence ID" value="NYI49597.1"/>
    <property type="molecule type" value="Genomic_DNA"/>
</dbReference>
<dbReference type="InterPro" id="IPR002559">
    <property type="entry name" value="Transposase_11"/>
</dbReference>
<dbReference type="RefSeq" id="WP_179398492.1">
    <property type="nucleotide sequence ID" value="NZ_JACCCY010000001.1"/>
</dbReference>
<dbReference type="NCBIfam" id="NF033564">
    <property type="entry name" value="transpos_ISAs1"/>
    <property type="match status" value="1"/>
</dbReference>
<gene>
    <name evidence="3" type="ORF">F5613_000429</name>
    <name evidence="4" type="ORF">F5613_001675</name>
    <name evidence="5" type="ORF">F5613_001831</name>
    <name evidence="6" type="ORF">F5613_002087</name>
    <name evidence="7" type="ORF">F5613_002266</name>
    <name evidence="8" type="ORF">F5613_002337</name>
    <name evidence="9" type="ORF">F5613_002539</name>
</gene>
<dbReference type="GO" id="GO:0004803">
    <property type="term" value="F:transposase activity"/>
    <property type="evidence" value="ECO:0007669"/>
    <property type="project" value="InterPro"/>
</dbReference>
<accession>A0A8E2D4C1</accession>
<dbReference type="Proteomes" id="UP000574332">
    <property type="component" value="Unassembled WGS sequence"/>
</dbReference>
<organism evidence="6 10">
    <name type="scientific">Macellibacteroides fermentans</name>
    <dbReference type="NCBI Taxonomy" id="879969"/>
    <lineage>
        <taxon>Bacteria</taxon>
        <taxon>Pseudomonadati</taxon>
        <taxon>Bacteroidota</taxon>
        <taxon>Bacteroidia</taxon>
        <taxon>Bacteroidales</taxon>
        <taxon>Porphyromonadaceae</taxon>
        <taxon>Macellibacteroides</taxon>
    </lineage>
</organism>
<dbReference type="EMBL" id="JACCCY010000001">
    <property type="protein sequence ID" value="NYI48384.1"/>
    <property type="molecule type" value="Genomic_DNA"/>
</dbReference>
<evidence type="ECO:0000313" key="7">
    <source>
        <dbReference type="EMBL" id="NYI50136.1"/>
    </source>
</evidence>
<dbReference type="EMBL" id="JACCCY010000003">
    <property type="protein sequence ID" value="NYI49957.1"/>
    <property type="molecule type" value="Genomic_DNA"/>
</dbReference>